<sequence>MAGRSDRLGVELAGWVPPARPGGDALEGRLVRLERLEADAHAADLHRAFSGDDALWDYMPYGPFSSAAAYHRWAKETASGEDPAFYAIRRLDTGHASGVASFLRIQPEAGSVEVGHICLSRELQKGAAATEAMFLMMEWAFAAGYRRYEWKCNALNLASRRAAQRLGFSFEGVFRNHMVVKGRNRDTAWFSVIDSEWPALREAFAAWLSPANFDAAGRQRERLSDLTRLVRAGDDPALHGY</sequence>
<dbReference type="Pfam" id="PF13302">
    <property type="entry name" value="Acetyltransf_3"/>
    <property type="match status" value="1"/>
</dbReference>
<dbReference type="GO" id="GO:1990189">
    <property type="term" value="F:protein N-terminal-serine acetyltransferase activity"/>
    <property type="evidence" value="ECO:0007669"/>
    <property type="project" value="TreeGrafter"/>
</dbReference>
<gene>
    <name evidence="2" type="ORF">E7811_16430</name>
</gene>
<reference evidence="2 3" key="1">
    <citation type="submission" date="2019-04" db="EMBL/GenBank/DDBJ databases">
        <title>Draft genome sequence of Gemmobacter aestuarii sp. nov.</title>
        <authorList>
            <person name="Hameed A."/>
            <person name="Lin S.-Y."/>
            <person name="Shahina M."/>
            <person name="Lai W.-A."/>
            <person name="Young C.-C."/>
        </authorList>
    </citation>
    <scope>NUCLEOTIDE SEQUENCE [LARGE SCALE GENOMIC DNA]</scope>
    <source>
        <strain evidence="2 3">CC-PW-75</strain>
    </source>
</reference>
<dbReference type="PANTHER" id="PTHR43441:SF2">
    <property type="entry name" value="FAMILY ACETYLTRANSFERASE, PUTATIVE (AFU_ORTHOLOGUE AFUA_7G00850)-RELATED"/>
    <property type="match status" value="1"/>
</dbReference>
<name>A0A4S3MJP8_9RHOB</name>
<dbReference type="OrthoDB" id="5295305at2"/>
<dbReference type="InterPro" id="IPR000182">
    <property type="entry name" value="GNAT_dom"/>
</dbReference>
<dbReference type="SUPFAM" id="SSF55729">
    <property type="entry name" value="Acyl-CoA N-acyltransferases (Nat)"/>
    <property type="match status" value="1"/>
</dbReference>
<protein>
    <submittedName>
        <fullName evidence="2">N-acetyltransferase</fullName>
    </submittedName>
</protein>
<dbReference type="Gene3D" id="3.40.630.30">
    <property type="match status" value="1"/>
</dbReference>
<dbReference type="Proteomes" id="UP000309450">
    <property type="component" value="Unassembled WGS sequence"/>
</dbReference>
<dbReference type="EMBL" id="SSND01000005">
    <property type="protein sequence ID" value="THD81498.1"/>
    <property type="molecule type" value="Genomic_DNA"/>
</dbReference>
<dbReference type="AlphaFoldDB" id="A0A4S3MJP8"/>
<keyword evidence="3" id="KW-1185">Reference proteome</keyword>
<evidence type="ECO:0000313" key="2">
    <source>
        <dbReference type="EMBL" id="THD81498.1"/>
    </source>
</evidence>
<evidence type="ECO:0000259" key="1">
    <source>
        <dbReference type="PROSITE" id="PS51186"/>
    </source>
</evidence>
<dbReference type="FunFam" id="3.40.630.30:FF:000047">
    <property type="entry name" value="Acetyltransferase, GNAT family"/>
    <property type="match status" value="1"/>
</dbReference>
<evidence type="ECO:0000313" key="3">
    <source>
        <dbReference type="Proteomes" id="UP000309450"/>
    </source>
</evidence>
<dbReference type="RefSeq" id="WP_136395757.1">
    <property type="nucleotide sequence ID" value="NZ_SSND01000005.1"/>
</dbReference>
<dbReference type="InterPro" id="IPR016181">
    <property type="entry name" value="Acyl_CoA_acyltransferase"/>
</dbReference>
<dbReference type="InterPro" id="IPR051908">
    <property type="entry name" value="Ribosomal_N-acetyltransferase"/>
</dbReference>
<dbReference type="GO" id="GO:0005737">
    <property type="term" value="C:cytoplasm"/>
    <property type="evidence" value="ECO:0007669"/>
    <property type="project" value="TreeGrafter"/>
</dbReference>
<organism evidence="2 3">
    <name type="scientific">Aliigemmobacter aestuarii</name>
    <dbReference type="NCBI Taxonomy" id="1445661"/>
    <lineage>
        <taxon>Bacteria</taxon>
        <taxon>Pseudomonadati</taxon>
        <taxon>Pseudomonadota</taxon>
        <taxon>Alphaproteobacteria</taxon>
        <taxon>Rhodobacterales</taxon>
        <taxon>Paracoccaceae</taxon>
        <taxon>Aliigemmobacter</taxon>
    </lineage>
</organism>
<dbReference type="GO" id="GO:0008999">
    <property type="term" value="F:protein-N-terminal-alanine acetyltransferase activity"/>
    <property type="evidence" value="ECO:0007669"/>
    <property type="project" value="TreeGrafter"/>
</dbReference>
<feature type="domain" description="N-acetyltransferase" evidence="1">
    <location>
        <begin position="31"/>
        <end position="186"/>
    </location>
</feature>
<dbReference type="PANTHER" id="PTHR43441">
    <property type="entry name" value="RIBOSOMAL-PROTEIN-SERINE ACETYLTRANSFERASE"/>
    <property type="match status" value="1"/>
</dbReference>
<keyword evidence="2" id="KW-0808">Transferase</keyword>
<comment type="caution">
    <text evidence="2">The sequence shown here is derived from an EMBL/GenBank/DDBJ whole genome shotgun (WGS) entry which is preliminary data.</text>
</comment>
<proteinExistence type="predicted"/>
<dbReference type="PROSITE" id="PS51186">
    <property type="entry name" value="GNAT"/>
    <property type="match status" value="1"/>
</dbReference>
<accession>A0A4S3MJP8</accession>